<accession>A0A382TGC3</accession>
<organism evidence="2">
    <name type="scientific">marine metagenome</name>
    <dbReference type="NCBI Taxonomy" id="408172"/>
    <lineage>
        <taxon>unclassified sequences</taxon>
        <taxon>metagenomes</taxon>
        <taxon>ecological metagenomes</taxon>
    </lineage>
</organism>
<feature type="transmembrane region" description="Helical" evidence="1">
    <location>
        <begin position="6"/>
        <end position="24"/>
    </location>
</feature>
<reference evidence="2" key="1">
    <citation type="submission" date="2018-05" db="EMBL/GenBank/DDBJ databases">
        <authorList>
            <person name="Lanie J.A."/>
            <person name="Ng W.-L."/>
            <person name="Kazmierczak K.M."/>
            <person name="Andrzejewski T.M."/>
            <person name="Davidsen T.M."/>
            <person name="Wayne K.J."/>
            <person name="Tettelin H."/>
            <person name="Glass J.I."/>
            <person name="Rusch D."/>
            <person name="Podicherti R."/>
            <person name="Tsui H.-C.T."/>
            <person name="Winkler M.E."/>
        </authorList>
    </citation>
    <scope>NUCLEOTIDE SEQUENCE</scope>
</reference>
<keyword evidence="1" id="KW-0812">Transmembrane</keyword>
<evidence type="ECO:0000256" key="1">
    <source>
        <dbReference type="SAM" id="Phobius"/>
    </source>
</evidence>
<dbReference type="EMBL" id="UINC01136206">
    <property type="protein sequence ID" value="SVD20832.1"/>
    <property type="molecule type" value="Genomic_DNA"/>
</dbReference>
<name>A0A382TGC3_9ZZZZ</name>
<proteinExistence type="predicted"/>
<sequence length="56" mass="6490">MLFNSYVFLFFFLPVTLVGFHLIGKQGYHKVAVSWLVGASLFFYGWWNPAYLGLIL</sequence>
<feature type="non-terminal residue" evidence="2">
    <location>
        <position position="56"/>
    </location>
</feature>
<protein>
    <recommendedName>
        <fullName evidence="3">Membrane-bound O-acyltransferase family protein</fullName>
    </recommendedName>
</protein>
<keyword evidence="1" id="KW-0472">Membrane</keyword>
<gene>
    <name evidence="2" type="ORF">METZ01_LOCUS373686</name>
</gene>
<feature type="transmembrane region" description="Helical" evidence="1">
    <location>
        <begin position="31"/>
        <end position="47"/>
    </location>
</feature>
<evidence type="ECO:0008006" key="3">
    <source>
        <dbReference type="Google" id="ProtNLM"/>
    </source>
</evidence>
<keyword evidence="1" id="KW-1133">Transmembrane helix</keyword>
<dbReference type="AlphaFoldDB" id="A0A382TGC3"/>
<evidence type="ECO:0000313" key="2">
    <source>
        <dbReference type="EMBL" id="SVD20832.1"/>
    </source>
</evidence>